<evidence type="ECO:0000313" key="2">
    <source>
        <dbReference type="Proteomes" id="UP001484535"/>
    </source>
</evidence>
<reference evidence="1 2" key="1">
    <citation type="submission" date="2024-05" db="EMBL/GenBank/DDBJ databases">
        <authorList>
            <person name="Park S."/>
        </authorList>
    </citation>
    <scope>NUCLEOTIDE SEQUENCE [LARGE SCALE GENOMIC DNA]</scope>
    <source>
        <strain evidence="1 2">DGU5</strain>
    </source>
</reference>
<dbReference type="InterPro" id="IPR023296">
    <property type="entry name" value="Glyco_hydro_beta-prop_sf"/>
</dbReference>
<evidence type="ECO:0000313" key="1">
    <source>
        <dbReference type="EMBL" id="MEN7538486.1"/>
    </source>
</evidence>
<gene>
    <name evidence="1" type="ORF">ABDJ38_14995</name>
</gene>
<protein>
    <recommendedName>
        <fullName evidence="3">DUF4185 domain-containing protein</fullName>
    </recommendedName>
</protein>
<dbReference type="Gene3D" id="2.115.10.20">
    <property type="entry name" value="Glycosyl hydrolase domain, family 43"/>
    <property type="match status" value="1"/>
</dbReference>
<dbReference type="SUPFAM" id="SSF75005">
    <property type="entry name" value="Arabinanase/levansucrase/invertase"/>
    <property type="match status" value="1"/>
</dbReference>
<dbReference type="EMBL" id="JBDLBR010000005">
    <property type="protein sequence ID" value="MEN7538486.1"/>
    <property type="molecule type" value="Genomic_DNA"/>
</dbReference>
<organism evidence="1 2">
    <name type="scientific">Aurantiacibacter flavus</name>
    <dbReference type="NCBI Taxonomy" id="3145232"/>
    <lineage>
        <taxon>Bacteria</taxon>
        <taxon>Pseudomonadati</taxon>
        <taxon>Pseudomonadota</taxon>
        <taxon>Alphaproteobacteria</taxon>
        <taxon>Sphingomonadales</taxon>
        <taxon>Erythrobacteraceae</taxon>
        <taxon>Aurantiacibacter</taxon>
    </lineage>
</organism>
<evidence type="ECO:0008006" key="3">
    <source>
        <dbReference type="Google" id="ProtNLM"/>
    </source>
</evidence>
<sequence>MSRNLKWLGVIKEASKKRRWTMRQLVMNAALATLMGCAPKTLDVLPQVTGLSRSIKVERLGSGPVIRPGMAGLEGELGENINGPAVIRVPDWIEGRLGRYYMYFAHHRGDYIRLAYADHPAGPWTVHPGRTLRLEQTTALHHIASPEVVVDEANRRLLLYFHGPVEMPGQDFGGRPYRQESFVAQSSDGLRFEPLSGGFSAPYMRVFSHRGVRYGLAMADKEGAYPAWLRSGRFFRAQDGLMPVLPGPRILDEMRHAALLHRGDRLHVFYSKVGDDPERIMHAQVDLRPHWSEWTAGPSEEVMRAQENWEGADLPATASVGGMAYGEVNALRDPAILDDGLAVYLYYTVRGERGIAMAQLHFEGESVNRDEHTEKAPTR</sequence>
<proteinExistence type="predicted"/>
<dbReference type="RefSeq" id="WP_346785934.1">
    <property type="nucleotide sequence ID" value="NZ_JBDLBR010000005.1"/>
</dbReference>
<accession>A0ABV0D2B2</accession>
<keyword evidence="2" id="KW-1185">Reference proteome</keyword>
<dbReference type="Proteomes" id="UP001484535">
    <property type="component" value="Unassembled WGS sequence"/>
</dbReference>
<name>A0ABV0D2B2_9SPHN</name>
<comment type="caution">
    <text evidence="1">The sequence shown here is derived from an EMBL/GenBank/DDBJ whole genome shotgun (WGS) entry which is preliminary data.</text>
</comment>